<dbReference type="SUPFAM" id="SSF54695">
    <property type="entry name" value="POZ domain"/>
    <property type="match status" value="1"/>
</dbReference>
<gene>
    <name evidence="5" type="ORF">M0811_07987</name>
</gene>
<dbReference type="PROSITE" id="PS51886">
    <property type="entry name" value="TLDC"/>
    <property type="match status" value="1"/>
</dbReference>
<evidence type="ECO:0000256" key="2">
    <source>
        <dbReference type="ARBA" id="ARBA00022737"/>
    </source>
</evidence>
<dbReference type="InterPro" id="IPR011705">
    <property type="entry name" value="BACK"/>
</dbReference>
<dbReference type="InterPro" id="IPR006571">
    <property type="entry name" value="TLDc_dom"/>
</dbReference>
<proteinExistence type="predicted"/>
<dbReference type="AlphaFoldDB" id="A0A9Q0LKR2"/>
<feature type="domain" description="BTB" evidence="3">
    <location>
        <begin position="28"/>
        <end position="94"/>
    </location>
</feature>
<dbReference type="Pfam" id="PF07534">
    <property type="entry name" value="TLD"/>
    <property type="match status" value="1"/>
</dbReference>
<dbReference type="SMART" id="SM00584">
    <property type="entry name" value="TLDc"/>
    <property type="match status" value="1"/>
</dbReference>
<dbReference type="Pfam" id="PF00651">
    <property type="entry name" value="BTB"/>
    <property type="match status" value="1"/>
</dbReference>
<evidence type="ECO:0000256" key="1">
    <source>
        <dbReference type="ARBA" id="ARBA00022441"/>
    </source>
</evidence>
<accession>A0A9Q0LKR2</accession>
<dbReference type="InterPro" id="IPR000210">
    <property type="entry name" value="BTB/POZ_dom"/>
</dbReference>
<protein>
    <submittedName>
        <fullName evidence="5">Pep-cterm sorting domain-containing protein</fullName>
    </submittedName>
</protein>
<evidence type="ECO:0000313" key="5">
    <source>
        <dbReference type="EMBL" id="KAJ5074632.1"/>
    </source>
</evidence>
<evidence type="ECO:0000313" key="6">
    <source>
        <dbReference type="Proteomes" id="UP001149090"/>
    </source>
</evidence>
<dbReference type="PANTHER" id="PTHR45632:SF3">
    <property type="entry name" value="KELCH-LIKE PROTEIN 32"/>
    <property type="match status" value="1"/>
</dbReference>
<dbReference type="PROSITE" id="PS50097">
    <property type="entry name" value="BTB"/>
    <property type="match status" value="1"/>
</dbReference>
<reference evidence="5" key="1">
    <citation type="submission" date="2022-10" db="EMBL/GenBank/DDBJ databases">
        <title>Novel sulphate-reducing endosymbionts in the free-living metamonad Anaeramoeba.</title>
        <authorList>
            <person name="Jerlstrom-Hultqvist J."/>
            <person name="Cepicka I."/>
            <person name="Gallot-Lavallee L."/>
            <person name="Salas-Leiva D."/>
            <person name="Curtis B.A."/>
            <person name="Zahonova K."/>
            <person name="Pipaliya S."/>
            <person name="Dacks J."/>
            <person name="Roger A.J."/>
        </authorList>
    </citation>
    <scope>NUCLEOTIDE SEQUENCE</scope>
    <source>
        <strain evidence="5">BMAN</strain>
    </source>
</reference>
<keyword evidence="1" id="KW-0880">Kelch repeat</keyword>
<comment type="caution">
    <text evidence="5">The sequence shown here is derived from an EMBL/GenBank/DDBJ whole genome shotgun (WGS) entry which is preliminary data.</text>
</comment>
<dbReference type="InterPro" id="IPR011333">
    <property type="entry name" value="SKP1/BTB/POZ_sf"/>
</dbReference>
<keyword evidence="2" id="KW-0677">Repeat</keyword>
<dbReference type="EMBL" id="JAPDFW010000069">
    <property type="protein sequence ID" value="KAJ5074632.1"/>
    <property type="molecule type" value="Genomic_DNA"/>
</dbReference>
<evidence type="ECO:0000259" key="3">
    <source>
        <dbReference type="PROSITE" id="PS50097"/>
    </source>
</evidence>
<dbReference type="PANTHER" id="PTHR45632">
    <property type="entry name" value="LD33804P"/>
    <property type="match status" value="1"/>
</dbReference>
<dbReference type="SMART" id="SM00225">
    <property type="entry name" value="BTB"/>
    <property type="match status" value="1"/>
</dbReference>
<name>A0A9Q0LKR2_ANAIG</name>
<dbReference type="Gene3D" id="1.25.40.420">
    <property type="match status" value="1"/>
</dbReference>
<dbReference type="Gene3D" id="3.30.710.10">
    <property type="entry name" value="Potassium Channel Kv1.1, Chain A"/>
    <property type="match status" value="1"/>
</dbReference>
<evidence type="ECO:0000259" key="4">
    <source>
        <dbReference type="PROSITE" id="PS51886"/>
    </source>
</evidence>
<sequence>MSKSQKFTHLKLLSQDYQTLLDSEDNFSDFIIECDSEPSNKFKCHKNILKFRSDYFFDWFKKNKKNKIKFDGISTSSMKSILKYIYTGNIEINLENAIDILFASRKIYIEEVANFVEKFIKESINIENVIEIVIIAKKHNWQQLYQQCMSFIEDNIIYILRSSSFETLSEDILLDILENNRLCIKNEMDIFNSVLNWKNQPDHDISDVLNKIRFCDISPTGIAEIQDLDVLPDKTVLDLLSFQAVPTKSKMSKLKKLQVKYGDHNMIFHPRTNPQVMKSNIIPSNYGYIGQIKEWVNDLRFFQKMKLAFSVTRDGFDCSIFHKKCDNQGKTLVLIQTTENFIFGGFTQVGWKNNMGNNFIKDEKAFLFTLENPSNQGMKKFGIKKEEVAHAIRYVDKSGPAFGYGRDLLINPNLKGGRTDFGRSYELPDGIEFDTQDSIEYFAGSYNKWEIKYLEVFVYGKEGLN</sequence>
<dbReference type="Proteomes" id="UP001149090">
    <property type="component" value="Unassembled WGS sequence"/>
</dbReference>
<feature type="domain" description="TLDc" evidence="4">
    <location>
        <begin position="280"/>
        <end position="460"/>
    </location>
</feature>
<organism evidence="5 6">
    <name type="scientific">Anaeramoeba ignava</name>
    <name type="common">Anaerobic marine amoeba</name>
    <dbReference type="NCBI Taxonomy" id="1746090"/>
    <lineage>
        <taxon>Eukaryota</taxon>
        <taxon>Metamonada</taxon>
        <taxon>Anaeramoebidae</taxon>
        <taxon>Anaeramoeba</taxon>
    </lineage>
</organism>
<dbReference type="SMART" id="SM00875">
    <property type="entry name" value="BACK"/>
    <property type="match status" value="1"/>
</dbReference>
<dbReference type="Pfam" id="PF07707">
    <property type="entry name" value="BACK"/>
    <property type="match status" value="1"/>
</dbReference>
<keyword evidence="6" id="KW-1185">Reference proteome</keyword>
<dbReference type="CDD" id="cd18186">
    <property type="entry name" value="BTB_POZ_ZBTB_KLHL-like"/>
    <property type="match status" value="1"/>
</dbReference>
<dbReference type="OrthoDB" id="25620at2759"/>